<evidence type="ECO:0000256" key="5">
    <source>
        <dbReference type="ARBA" id="ARBA00022989"/>
    </source>
</evidence>
<dbReference type="eggNOG" id="COG1175">
    <property type="taxonomic scope" value="Bacteria"/>
</dbReference>
<evidence type="ECO:0000313" key="10">
    <source>
        <dbReference type="Proteomes" id="UP000000292"/>
    </source>
</evidence>
<feature type="transmembrane region" description="Helical" evidence="7">
    <location>
        <begin position="161"/>
        <end position="180"/>
    </location>
</feature>
<comment type="similarity">
    <text evidence="7">Belongs to the binding-protein-dependent transport system permease family.</text>
</comment>
<reference evidence="10" key="2">
    <citation type="submission" date="2011-06" db="EMBL/GenBank/DDBJ databases">
        <title>The complete genome sequence of Alicyclobacillus acidocaldarius sp. Tc-4-1.</title>
        <authorList>
            <person name="Chen Y."/>
            <person name="He Y."/>
            <person name="Dong Z."/>
            <person name="Hu S."/>
        </authorList>
    </citation>
    <scope>NUCLEOTIDE SEQUENCE [LARGE SCALE GENOMIC DNA]</scope>
    <source>
        <strain evidence="10">Tc-4-1</strain>
    </source>
</reference>
<dbReference type="Pfam" id="PF00528">
    <property type="entry name" value="BPD_transp_1"/>
    <property type="match status" value="1"/>
</dbReference>
<dbReference type="PANTHER" id="PTHR30193">
    <property type="entry name" value="ABC TRANSPORTER PERMEASE PROTEIN"/>
    <property type="match status" value="1"/>
</dbReference>
<dbReference type="Proteomes" id="UP000000292">
    <property type="component" value="Chromosome"/>
</dbReference>
<keyword evidence="2 7" id="KW-0813">Transport</keyword>
<accession>F8IGG0</accession>
<feature type="transmembrane region" description="Helical" evidence="7">
    <location>
        <begin position="223"/>
        <end position="243"/>
    </location>
</feature>
<dbReference type="CDD" id="cd06261">
    <property type="entry name" value="TM_PBP2"/>
    <property type="match status" value="1"/>
</dbReference>
<dbReference type="PROSITE" id="PS50928">
    <property type="entry name" value="ABC_TM1"/>
    <property type="match status" value="1"/>
</dbReference>
<organism evidence="9 10">
    <name type="scientific">Alicyclobacillus acidocaldarius (strain Tc-4-1)</name>
    <name type="common">Bacillus acidocaldarius</name>
    <dbReference type="NCBI Taxonomy" id="1048834"/>
    <lineage>
        <taxon>Bacteria</taxon>
        <taxon>Bacillati</taxon>
        <taxon>Bacillota</taxon>
        <taxon>Bacilli</taxon>
        <taxon>Bacillales</taxon>
        <taxon>Alicyclobacillaceae</taxon>
        <taxon>Alicyclobacillus</taxon>
    </lineage>
</organism>
<proteinExistence type="inferred from homology"/>
<dbReference type="InterPro" id="IPR051393">
    <property type="entry name" value="ABC_transporter_permease"/>
</dbReference>
<feature type="transmembrane region" description="Helical" evidence="7">
    <location>
        <begin position="87"/>
        <end position="110"/>
    </location>
</feature>
<dbReference type="InterPro" id="IPR000515">
    <property type="entry name" value="MetI-like"/>
</dbReference>
<keyword evidence="5 7" id="KW-1133">Transmembrane helix</keyword>
<evidence type="ECO:0000256" key="1">
    <source>
        <dbReference type="ARBA" id="ARBA00004651"/>
    </source>
</evidence>
<dbReference type="PANTHER" id="PTHR30193:SF37">
    <property type="entry name" value="INNER MEMBRANE ABC TRANSPORTER PERMEASE PROTEIN YCJO"/>
    <property type="match status" value="1"/>
</dbReference>
<keyword evidence="6 7" id="KW-0472">Membrane</keyword>
<feature type="domain" description="ABC transmembrane type-1" evidence="8">
    <location>
        <begin position="83"/>
        <end position="296"/>
    </location>
</feature>
<dbReference type="Gene3D" id="1.10.3720.10">
    <property type="entry name" value="MetI-like"/>
    <property type="match status" value="1"/>
</dbReference>
<name>F8IGG0_ALIAT</name>
<keyword evidence="4 7" id="KW-0812">Transmembrane</keyword>
<evidence type="ECO:0000256" key="3">
    <source>
        <dbReference type="ARBA" id="ARBA00022475"/>
    </source>
</evidence>
<dbReference type="GO" id="GO:0055085">
    <property type="term" value="P:transmembrane transport"/>
    <property type="evidence" value="ECO:0007669"/>
    <property type="project" value="InterPro"/>
</dbReference>
<dbReference type="HOGENOM" id="CLU_016047_0_2_9"/>
<evidence type="ECO:0000256" key="6">
    <source>
        <dbReference type="ARBA" id="ARBA00023136"/>
    </source>
</evidence>
<sequence>MIGERENRSIRRRARFLHQPGVPFWIPYVFITPFFVIFALFMLYPIVDTLVLSFENWSTVHSTWVGIENYRLVITDPAFWTSLLNDAFILLIQVPVMLFIATLLAVALNARFLRLKWLFRLLIFFPVLVDAVTYTIAFQLIFNPSFGMMNYLLHLVGITSINWIGNLWAARLAIFLVVTWRWTGYNAIIILSGLQNVPEEVYESAVVDGAGRVRTFFQITLPLLRPVILFCTILSTVGTLQLFTEPYILTGGGPGDATETPMLYLYNIGFQNYNFGLASAGTYILTTIIAILSYFQIRVSRGGDYSA</sequence>
<evidence type="ECO:0000256" key="2">
    <source>
        <dbReference type="ARBA" id="ARBA00022448"/>
    </source>
</evidence>
<gene>
    <name evidence="9" type="primary">lacF</name>
    <name evidence="9" type="ordered locus">TC41_1107</name>
</gene>
<reference evidence="9 10" key="1">
    <citation type="journal article" date="2011" name="J. Bacteriol.">
        <title>Complete Genome Sequence of Alicyclobacillus acidocaldarius Strain Tc-4-1.</title>
        <authorList>
            <person name="Chen Y."/>
            <person name="He Y."/>
            <person name="Zhang B."/>
            <person name="Yang J."/>
            <person name="Li W."/>
            <person name="Dong Z."/>
            <person name="Hu S."/>
        </authorList>
    </citation>
    <scope>NUCLEOTIDE SEQUENCE [LARGE SCALE GENOMIC DNA]</scope>
    <source>
        <strain evidence="9 10">Tc-4-1</strain>
    </source>
</reference>
<dbReference type="AlphaFoldDB" id="F8IGG0"/>
<comment type="subcellular location">
    <subcellularLocation>
        <location evidence="1 7">Cell membrane</location>
        <topology evidence="1 7">Multi-pass membrane protein</topology>
    </subcellularLocation>
</comment>
<keyword evidence="3" id="KW-1003">Cell membrane</keyword>
<feature type="transmembrane region" description="Helical" evidence="7">
    <location>
        <begin position="21"/>
        <end position="47"/>
    </location>
</feature>
<dbReference type="SUPFAM" id="SSF160964">
    <property type="entry name" value="MalF N-terminal region-like"/>
    <property type="match status" value="1"/>
</dbReference>
<dbReference type="KEGG" id="aad:TC41_1107"/>
<dbReference type="EMBL" id="CP002902">
    <property type="protein sequence ID" value="AEJ43056.1"/>
    <property type="molecule type" value="Genomic_DNA"/>
</dbReference>
<feature type="transmembrane region" description="Helical" evidence="7">
    <location>
        <begin position="273"/>
        <end position="295"/>
    </location>
</feature>
<evidence type="ECO:0000256" key="4">
    <source>
        <dbReference type="ARBA" id="ARBA00022692"/>
    </source>
</evidence>
<evidence type="ECO:0000313" key="9">
    <source>
        <dbReference type="EMBL" id="AEJ43056.1"/>
    </source>
</evidence>
<dbReference type="InterPro" id="IPR035906">
    <property type="entry name" value="MetI-like_sf"/>
</dbReference>
<feature type="transmembrane region" description="Helical" evidence="7">
    <location>
        <begin position="117"/>
        <end position="141"/>
    </location>
</feature>
<dbReference type="SUPFAM" id="SSF161098">
    <property type="entry name" value="MetI-like"/>
    <property type="match status" value="1"/>
</dbReference>
<dbReference type="STRING" id="1048834.TC41_1107"/>
<evidence type="ECO:0000256" key="7">
    <source>
        <dbReference type="RuleBase" id="RU363032"/>
    </source>
</evidence>
<evidence type="ECO:0000259" key="8">
    <source>
        <dbReference type="PROSITE" id="PS50928"/>
    </source>
</evidence>
<dbReference type="GO" id="GO:0005886">
    <property type="term" value="C:plasma membrane"/>
    <property type="evidence" value="ECO:0007669"/>
    <property type="project" value="UniProtKB-SubCell"/>
</dbReference>
<protein>
    <submittedName>
        <fullName evidence="9">Binding-protein-dependent transport systems inner membrane component</fullName>
    </submittedName>
</protein>